<comment type="similarity">
    <text evidence="10">Belongs to the adenylosuccinate synthetase family.</text>
</comment>
<comment type="pathway">
    <text evidence="10">Purine metabolism; AMP biosynthesis via de novo pathway; AMP from IMP: step 1/2.</text>
</comment>
<evidence type="ECO:0000256" key="10">
    <source>
        <dbReference type="HAMAP-Rule" id="MF_03125"/>
    </source>
</evidence>
<evidence type="ECO:0000256" key="4">
    <source>
        <dbReference type="ARBA" id="ARBA00022598"/>
    </source>
</evidence>
<keyword evidence="6 10" id="KW-0547">Nucleotide-binding</keyword>
<comment type="catalytic activity">
    <reaction evidence="10">
        <text>IMP + L-aspartate + GTP = N(6)-(1,2-dicarboxyethyl)-AMP + GDP + phosphate + 2 H(+)</text>
        <dbReference type="Rhea" id="RHEA:15753"/>
        <dbReference type="ChEBI" id="CHEBI:15378"/>
        <dbReference type="ChEBI" id="CHEBI:29991"/>
        <dbReference type="ChEBI" id="CHEBI:37565"/>
        <dbReference type="ChEBI" id="CHEBI:43474"/>
        <dbReference type="ChEBI" id="CHEBI:57567"/>
        <dbReference type="ChEBI" id="CHEBI:58053"/>
        <dbReference type="ChEBI" id="CHEBI:58189"/>
        <dbReference type="EC" id="6.3.4.4"/>
    </reaction>
</comment>
<feature type="binding site" evidence="10">
    <location>
        <position position="252"/>
    </location>
    <ligand>
        <name>IMP</name>
        <dbReference type="ChEBI" id="CHEBI:58053"/>
    </ligand>
</feature>
<dbReference type="EC" id="6.3.4.4" evidence="10"/>
<feature type="binding site" evidence="10">
    <location>
        <position position="69"/>
    </location>
    <ligand>
        <name>Mg(2+)</name>
        <dbReference type="ChEBI" id="CHEBI:18420"/>
    </ligand>
</feature>
<dbReference type="PROSITE" id="PS00513">
    <property type="entry name" value="ADENYLOSUCCIN_SYN_2"/>
    <property type="match status" value="1"/>
</dbReference>
<feature type="binding site" evidence="10">
    <location>
        <begin position="441"/>
        <end position="443"/>
    </location>
    <ligand>
        <name>GTP</name>
        <dbReference type="ChEBI" id="CHEBI:37565"/>
    </ligand>
</feature>
<comment type="function">
    <text evidence="1">Plays an important role in the de novo pathway and in the salvage pathway of purine nucleotide biosynthesis. Catalyzes the first committed step in the biosynthesis of AMP from IMP.</text>
</comment>
<dbReference type="FunFam" id="1.10.300.10:FF:000001">
    <property type="entry name" value="Adenylosuccinate synthetase"/>
    <property type="match status" value="1"/>
</dbReference>
<keyword evidence="7 10" id="KW-0658">Purine biosynthesis</keyword>
<dbReference type="InterPro" id="IPR042109">
    <property type="entry name" value="Adenylosuccinate_synth_dom1"/>
</dbReference>
<dbReference type="GO" id="GO:0005525">
    <property type="term" value="F:GTP binding"/>
    <property type="evidence" value="ECO:0007669"/>
    <property type="project" value="UniProtKB-UniRule"/>
</dbReference>
<feature type="binding site" evidence="10">
    <location>
        <position position="158"/>
    </location>
    <ligand>
        <name>IMP</name>
        <dbReference type="ChEBI" id="CHEBI:58053"/>
    </ligand>
</feature>
<feature type="active site" description="Proton acceptor" evidence="10">
    <location>
        <position position="12"/>
    </location>
</feature>
<evidence type="ECO:0000256" key="8">
    <source>
        <dbReference type="ARBA" id="ARBA00022842"/>
    </source>
</evidence>
<evidence type="ECO:0000256" key="3">
    <source>
        <dbReference type="ARBA" id="ARBA00022490"/>
    </source>
</evidence>
<dbReference type="NCBIfam" id="TIGR00184">
    <property type="entry name" value="purA"/>
    <property type="match status" value="1"/>
</dbReference>
<feature type="binding site" evidence="10">
    <location>
        <position position="333"/>
    </location>
    <ligand>
        <name>GTP</name>
        <dbReference type="ChEBI" id="CHEBI:37565"/>
    </ligand>
</feature>
<evidence type="ECO:0000313" key="12">
    <source>
        <dbReference type="EMBL" id="KAK0512256.1"/>
    </source>
</evidence>
<keyword evidence="13" id="KW-1185">Reference proteome</keyword>
<keyword evidence="8 10" id="KW-0460">Magnesium</keyword>
<sequence>MATIVLGSQFGDEVMVLSISNRNFGGITVLLWQRNATTNDQAVGKGKLVDILCASSHICARSAGGNNAGHTIVANGITYDFHILPSGLVNPKCMNLIGSGVVVHVPSFFKELADLKEKGLDTEGRIYISDRAHVVFDLHQLVDGLEEQELGKGAVGTTKKGIGPSYSTKSARSGVRISEIFDKETIDSKLRTLAHSFQKRYGALLKGYDVEEEILRMDKYRSDLQEFVIDAIPLIESAQSSNDTKILVEGANALMLDVDYGTYPYVTSSNTGIGGVFTGLALSPFKVKEIIGVVKAYTTRVGGGPLPTEQLNEQGEKLQSIGREFGVTTGRKRRCGWLDLVIVKYSTAINHYTALNLTKLDILDDFPTIEVATAYKIDGEELESFPADLNKLARAEIVYTTLPGWQKPSTGAKAYYDLPKNARAYVEYIEAFVGVKVKYIGTGPAREDMIVRA</sequence>
<keyword evidence="4 10" id="KW-0436">Ligase</keyword>
<evidence type="ECO:0000256" key="2">
    <source>
        <dbReference type="ARBA" id="ARBA00011738"/>
    </source>
</evidence>
<organism evidence="12 13">
    <name type="scientific">Cladonia borealis</name>
    <dbReference type="NCBI Taxonomy" id="184061"/>
    <lineage>
        <taxon>Eukaryota</taxon>
        <taxon>Fungi</taxon>
        <taxon>Dikarya</taxon>
        <taxon>Ascomycota</taxon>
        <taxon>Pezizomycotina</taxon>
        <taxon>Lecanoromycetes</taxon>
        <taxon>OSLEUM clade</taxon>
        <taxon>Lecanoromycetidae</taxon>
        <taxon>Lecanorales</taxon>
        <taxon>Lecanorineae</taxon>
        <taxon>Cladoniaceae</taxon>
        <taxon>Cladonia</taxon>
    </lineage>
</organism>
<name>A0AA39R2J3_9LECA</name>
<proteinExistence type="inferred from homology"/>
<dbReference type="GO" id="GO:0000287">
    <property type="term" value="F:magnesium ion binding"/>
    <property type="evidence" value="ECO:0007669"/>
    <property type="project" value="UniProtKB-UniRule"/>
</dbReference>
<dbReference type="CDD" id="cd03108">
    <property type="entry name" value="AdSS"/>
    <property type="match status" value="1"/>
</dbReference>
<accession>A0AA39R2J3</accession>
<feature type="binding site" evidence="10">
    <location>
        <position position="12"/>
    </location>
    <ligand>
        <name>Mg(2+)</name>
        <dbReference type="ChEBI" id="CHEBI:18420"/>
    </ligand>
</feature>
<dbReference type="FunFam" id="3.90.170.10:FF:000001">
    <property type="entry name" value="Adenylosuccinate synthetase"/>
    <property type="match status" value="1"/>
</dbReference>
<dbReference type="GO" id="GO:0046040">
    <property type="term" value="P:IMP metabolic process"/>
    <property type="evidence" value="ECO:0007669"/>
    <property type="project" value="TreeGrafter"/>
</dbReference>
<evidence type="ECO:0000256" key="1">
    <source>
        <dbReference type="ARBA" id="ARBA00003779"/>
    </source>
</evidence>
<dbReference type="Gene3D" id="3.90.170.10">
    <property type="entry name" value="Adenylosuccinate Synthetase, subunit A, domain 3"/>
    <property type="match status" value="1"/>
</dbReference>
<reference evidence="12" key="1">
    <citation type="submission" date="2023-03" db="EMBL/GenBank/DDBJ databases">
        <title>Complete genome of Cladonia borealis.</title>
        <authorList>
            <person name="Park H."/>
        </authorList>
    </citation>
    <scope>NUCLEOTIDE SEQUENCE</scope>
    <source>
        <strain evidence="12">ANT050790</strain>
    </source>
</reference>
<comment type="caution">
    <text evidence="12">The sequence shown here is derived from an EMBL/GenBank/DDBJ whole genome shotgun (WGS) entry which is preliminary data.</text>
</comment>
<dbReference type="GO" id="GO:0004019">
    <property type="term" value="F:adenylosuccinate synthase activity"/>
    <property type="evidence" value="ECO:0007669"/>
    <property type="project" value="UniProtKB-UniRule"/>
</dbReference>
<comment type="cofactor">
    <cofactor evidence="10">
        <name>Mg(2+)</name>
        <dbReference type="ChEBI" id="CHEBI:18420"/>
    </cofactor>
    <text evidence="10">Binds 1 Mg(2+) ion per subunit.</text>
</comment>
<feature type="active site" evidence="11">
    <location>
        <position position="169"/>
    </location>
</feature>
<comment type="function">
    <text evidence="10">Plays an important role in the de novo pathway and in the salvage pathway of purine nucleotide biosynthesis. Catalyzes the first commited step in the biosynthesis of AMP from IMP.</text>
</comment>
<dbReference type="InterPro" id="IPR042110">
    <property type="entry name" value="Adenylosuccinate_synth_dom2"/>
</dbReference>
<feature type="active site" description="Proton donor" evidence="10">
    <location>
        <position position="70"/>
    </location>
</feature>
<comment type="subcellular location">
    <subcellularLocation>
        <location evidence="10">Cytoplasm</location>
    </subcellularLocation>
</comment>
<dbReference type="GO" id="GO:0044208">
    <property type="term" value="P:'de novo' AMP biosynthetic process"/>
    <property type="evidence" value="ECO:0007669"/>
    <property type="project" value="UniProtKB-UniRule"/>
</dbReference>
<evidence type="ECO:0000256" key="5">
    <source>
        <dbReference type="ARBA" id="ARBA00022723"/>
    </source>
</evidence>
<dbReference type="InterPro" id="IPR033128">
    <property type="entry name" value="Adenylosuccin_syn_Lys_AS"/>
</dbReference>
<dbReference type="Gene3D" id="3.40.440.10">
    <property type="entry name" value="Adenylosuccinate Synthetase, subunit A, domain 1"/>
    <property type="match status" value="1"/>
</dbReference>
<dbReference type="Gene3D" id="1.10.300.10">
    <property type="entry name" value="Adenylosuccinate Synthetase, subunit A, domain 2"/>
    <property type="match status" value="1"/>
</dbReference>
<dbReference type="SMART" id="SM00788">
    <property type="entry name" value="Adenylsucc_synt"/>
    <property type="match status" value="1"/>
</dbReference>
<feature type="binding site" evidence="10">
    <location>
        <position position="267"/>
    </location>
    <ligand>
        <name>IMP</name>
        <dbReference type="ChEBI" id="CHEBI:58053"/>
    </ligand>
</feature>
<keyword evidence="5 10" id="KW-0479">Metal-binding</keyword>
<dbReference type="InterPro" id="IPR042111">
    <property type="entry name" value="Adenylosuccinate_synth_dom3"/>
</dbReference>
<dbReference type="AlphaFoldDB" id="A0AA39R2J3"/>
<dbReference type="HAMAP" id="MF_00011">
    <property type="entry name" value="Adenylosucc_synth"/>
    <property type="match status" value="1"/>
</dbReference>
<evidence type="ECO:0000256" key="9">
    <source>
        <dbReference type="ARBA" id="ARBA00023134"/>
    </source>
</evidence>
<dbReference type="PANTHER" id="PTHR11846:SF0">
    <property type="entry name" value="ADENYLOSUCCINATE SYNTHETASE"/>
    <property type="match status" value="1"/>
</dbReference>
<comment type="subunit">
    <text evidence="2 10">Homodimer.</text>
</comment>
<evidence type="ECO:0000313" key="13">
    <source>
        <dbReference type="Proteomes" id="UP001166286"/>
    </source>
</evidence>
<evidence type="ECO:0000256" key="6">
    <source>
        <dbReference type="ARBA" id="ARBA00022741"/>
    </source>
</evidence>
<dbReference type="InterPro" id="IPR027417">
    <property type="entry name" value="P-loop_NTPase"/>
</dbReference>
<evidence type="ECO:0000256" key="7">
    <source>
        <dbReference type="ARBA" id="ARBA00022755"/>
    </source>
</evidence>
<feature type="binding site" evidence="10">
    <location>
        <begin position="67"/>
        <end position="70"/>
    </location>
    <ligand>
        <name>IMP</name>
        <dbReference type="ChEBI" id="CHEBI:58053"/>
    </ligand>
</feature>
<dbReference type="GO" id="GO:0005737">
    <property type="term" value="C:cytoplasm"/>
    <property type="evidence" value="ECO:0007669"/>
    <property type="project" value="UniProtKB-SubCell"/>
</dbReference>
<dbReference type="Proteomes" id="UP001166286">
    <property type="component" value="Unassembled WGS sequence"/>
</dbReference>
<dbReference type="PANTHER" id="PTHR11846">
    <property type="entry name" value="ADENYLOSUCCINATE SYNTHETASE"/>
    <property type="match status" value="1"/>
</dbReference>
<feature type="binding site" evidence="10">
    <location>
        <position position="172"/>
    </location>
    <ligand>
        <name>IMP</name>
        <dbReference type="ChEBI" id="CHEBI:58053"/>
        <note>ligand shared between dimeric partners</note>
    </ligand>
</feature>
<feature type="binding site" evidence="10">
    <location>
        <begin position="327"/>
        <end position="333"/>
    </location>
    <ligand>
        <name>substrate</name>
    </ligand>
</feature>
<keyword evidence="3 10" id="KW-0963">Cytoplasm</keyword>
<dbReference type="NCBIfam" id="NF002223">
    <property type="entry name" value="PRK01117.1"/>
    <property type="match status" value="1"/>
</dbReference>
<feature type="binding site" evidence="10">
    <location>
        <begin position="359"/>
        <end position="361"/>
    </location>
    <ligand>
        <name>GTP</name>
        <dbReference type="ChEBI" id="CHEBI:37565"/>
    </ligand>
</feature>
<gene>
    <name evidence="12" type="ORF">JMJ35_005384</name>
</gene>
<evidence type="ECO:0000256" key="11">
    <source>
        <dbReference type="PROSITE-ProRule" id="PRU10134"/>
    </source>
</evidence>
<feature type="binding site" evidence="10">
    <location>
        <begin position="69"/>
        <end position="71"/>
    </location>
    <ligand>
        <name>GTP</name>
        <dbReference type="ChEBI" id="CHEBI:37565"/>
    </ligand>
</feature>
<dbReference type="InterPro" id="IPR001114">
    <property type="entry name" value="Adenylosuccinate_synthetase"/>
</dbReference>
<dbReference type="EMBL" id="JAFEKC020000011">
    <property type="protein sequence ID" value="KAK0512256.1"/>
    <property type="molecule type" value="Genomic_DNA"/>
</dbReference>
<keyword evidence="9 10" id="KW-0342">GTP-binding</keyword>
<protein>
    <recommendedName>
        <fullName evidence="10">Adenylosuccinate synthetase</fullName>
        <shortName evidence="10">AMPSase</shortName>
        <shortName evidence="10">AdSS</shortName>
        <ecNumber evidence="10">6.3.4.4</ecNumber>
    </recommendedName>
    <alternativeName>
        <fullName evidence="10">IMP--aspartate ligase</fullName>
    </alternativeName>
</protein>
<dbReference type="Pfam" id="PF00709">
    <property type="entry name" value="Adenylsucc_synt"/>
    <property type="match status" value="1"/>
</dbReference>
<comment type="caution">
    <text evidence="10">Lacks conserved residue(s) required for the propagation of feature annotation.</text>
</comment>
<feature type="binding site" evidence="10">
    <location>
        <position position="331"/>
    </location>
    <ligand>
        <name>IMP</name>
        <dbReference type="ChEBI" id="CHEBI:58053"/>
    </ligand>
</feature>
<dbReference type="SUPFAM" id="SSF52540">
    <property type="entry name" value="P-loop containing nucleoside triphosphate hydrolases"/>
    <property type="match status" value="1"/>
</dbReference>